<protein>
    <submittedName>
        <fullName evidence="1">Uncharacterized protein</fullName>
    </submittedName>
</protein>
<dbReference type="EMBL" id="GGEC01043130">
    <property type="protein sequence ID" value="MBX23614.1"/>
    <property type="molecule type" value="Transcribed_RNA"/>
</dbReference>
<evidence type="ECO:0000313" key="1">
    <source>
        <dbReference type="EMBL" id="MBX23614.1"/>
    </source>
</evidence>
<proteinExistence type="predicted"/>
<accession>A0A2P2M058</accession>
<organism evidence="1">
    <name type="scientific">Rhizophora mucronata</name>
    <name type="common">Asiatic mangrove</name>
    <dbReference type="NCBI Taxonomy" id="61149"/>
    <lineage>
        <taxon>Eukaryota</taxon>
        <taxon>Viridiplantae</taxon>
        <taxon>Streptophyta</taxon>
        <taxon>Embryophyta</taxon>
        <taxon>Tracheophyta</taxon>
        <taxon>Spermatophyta</taxon>
        <taxon>Magnoliopsida</taxon>
        <taxon>eudicotyledons</taxon>
        <taxon>Gunneridae</taxon>
        <taxon>Pentapetalae</taxon>
        <taxon>rosids</taxon>
        <taxon>fabids</taxon>
        <taxon>Malpighiales</taxon>
        <taxon>Rhizophoraceae</taxon>
        <taxon>Rhizophora</taxon>
    </lineage>
</organism>
<reference evidence="1" key="1">
    <citation type="submission" date="2018-02" db="EMBL/GenBank/DDBJ databases">
        <title>Rhizophora mucronata_Transcriptome.</title>
        <authorList>
            <person name="Meera S.P."/>
            <person name="Sreeshan A."/>
            <person name="Augustine A."/>
        </authorList>
    </citation>
    <scope>NUCLEOTIDE SEQUENCE</scope>
    <source>
        <tissue evidence="1">Leaf</tissue>
    </source>
</reference>
<sequence>MLKVQILMIRTRVQFGP</sequence>
<dbReference type="AlphaFoldDB" id="A0A2P2M058"/>
<name>A0A2P2M058_RHIMU</name>